<dbReference type="GO" id="GO:0000176">
    <property type="term" value="C:nuclear exosome (RNase complex)"/>
    <property type="evidence" value="ECO:0007669"/>
    <property type="project" value="InterPro"/>
</dbReference>
<proteinExistence type="predicted"/>
<dbReference type="GO" id="GO:0000175">
    <property type="term" value="F:3'-5'-RNA exonuclease activity"/>
    <property type="evidence" value="ECO:0007669"/>
    <property type="project" value="InterPro"/>
</dbReference>
<dbReference type="GO" id="GO:0071040">
    <property type="term" value="P:nuclear polyadenylation-dependent antisense transcript catabolic process"/>
    <property type="evidence" value="ECO:0007669"/>
    <property type="project" value="TreeGrafter"/>
</dbReference>
<feature type="compositionally biased region" description="Low complexity" evidence="1">
    <location>
        <begin position="19"/>
        <end position="28"/>
    </location>
</feature>
<feature type="region of interest" description="Disordered" evidence="1">
    <location>
        <begin position="1"/>
        <end position="28"/>
    </location>
</feature>
<dbReference type="GO" id="GO:0005730">
    <property type="term" value="C:nucleolus"/>
    <property type="evidence" value="ECO:0007669"/>
    <property type="project" value="TreeGrafter"/>
</dbReference>
<dbReference type="STRING" id="3775.A0A1Q3DB75"/>
<dbReference type="GO" id="GO:0071044">
    <property type="term" value="P:histone mRNA catabolic process"/>
    <property type="evidence" value="ECO:0007669"/>
    <property type="project" value="TreeGrafter"/>
</dbReference>
<reference evidence="4" key="1">
    <citation type="submission" date="2016-04" db="EMBL/GenBank/DDBJ databases">
        <title>Cephalotus genome sequencing.</title>
        <authorList>
            <person name="Fukushima K."/>
            <person name="Hasebe M."/>
            <person name="Fang X."/>
        </authorList>
    </citation>
    <scope>NUCLEOTIDE SEQUENCE [LARGE SCALE GENOMIC DNA]</scope>
    <source>
        <strain evidence="4">cv. St1</strain>
    </source>
</reference>
<comment type="caution">
    <text evidence="3">The sequence shown here is derived from an EMBL/GenBank/DDBJ whole genome shotgun (WGS) entry which is preliminary data.</text>
</comment>
<evidence type="ECO:0000259" key="2">
    <source>
        <dbReference type="Pfam" id="PF08066"/>
    </source>
</evidence>
<protein>
    <submittedName>
        <fullName evidence="3">PMC2NT domain-containing protein</fullName>
    </submittedName>
</protein>
<dbReference type="InterPro" id="IPR012588">
    <property type="entry name" value="Exosome-assoc_fac_Rrp6_N"/>
</dbReference>
<dbReference type="GO" id="GO:0003727">
    <property type="term" value="F:single-stranded RNA binding"/>
    <property type="evidence" value="ECO:0007669"/>
    <property type="project" value="TreeGrafter"/>
</dbReference>
<dbReference type="PANTHER" id="PTHR12124:SF47">
    <property type="entry name" value="EXOSOME COMPONENT 10"/>
    <property type="match status" value="1"/>
</dbReference>
<evidence type="ECO:0000313" key="3">
    <source>
        <dbReference type="EMBL" id="GAV89776.1"/>
    </source>
</evidence>
<dbReference type="AlphaFoldDB" id="A0A1Q3DB75"/>
<dbReference type="InterPro" id="IPR045092">
    <property type="entry name" value="Rrp6-like"/>
</dbReference>
<dbReference type="GO" id="GO:0071035">
    <property type="term" value="P:nuclear polyadenylation-dependent rRNA catabolic process"/>
    <property type="evidence" value="ECO:0007669"/>
    <property type="project" value="TreeGrafter"/>
</dbReference>
<dbReference type="GO" id="GO:0071038">
    <property type="term" value="P:TRAMP-dependent tRNA surveillance pathway"/>
    <property type="evidence" value="ECO:0007669"/>
    <property type="project" value="TreeGrafter"/>
</dbReference>
<gene>
    <name evidence="3" type="ORF">CFOL_v3_33189</name>
</gene>
<dbReference type="GO" id="GO:0071051">
    <property type="term" value="P:poly(A)-dependent snoRNA 3'-end processing"/>
    <property type="evidence" value="ECO:0007669"/>
    <property type="project" value="TreeGrafter"/>
</dbReference>
<organism evidence="3 4">
    <name type="scientific">Cephalotus follicularis</name>
    <name type="common">Albany pitcher plant</name>
    <dbReference type="NCBI Taxonomy" id="3775"/>
    <lineage>
        <taxon>Eukaryota</taxon>
        <taxon>Viridiplantae</taxon>
        <taxon>Streptophyta</taxon>
        <taxon>Embryophyta</taxon>
        <taxon>Tracheophyta</taxon>
        <taxon>Spermatophyta</taxon>
        <taxon>Magnoliopsida</taxon>
        <taxon>eudicotyledons</taxon>
        <taxon>Gunneridae</taxon>
        <taxon>Pentapetalae</taxon>
        <taxon>rosids</taxon>
        <taxon>fabids</taxon>
        <taxon>Oxalidales</taxon>
        <taxon>Cephalotaceae</taxon>
        <taxon>Cephalotus</taxon>
    </lineage>
</organism>
<accession>A0A1Q3DB75</accession>
<dbReference type="Proteomes" id="UP000187406">
    <property type="component" value="Unassembled WGS sequence"/>
</dbReference>
<dbReference type="GO" id="GO:0071037">
    <property type="term" value="P:nuclear polyadenylation-dependent snRNA catabolic process"/>
    <property type="evidence" value="ECO:0007669"/>
    <property type="project" value="TreeGrafter"/>
</dbReference>
<dbReference type="Pfam" id="PF08066">
    <property type="entry name" value="PMC2NT"/>
    <property type="match status" value="1"/>
</dbReference>
<evidence type="ECO:0000256" key="1">
    <source>
        <dbReference type="SAM" id="MobiDB-lite"/>
    </source>
</evidence>
<feature type="domain" description="Exosome-associated factor Rrp6 N-terminal" evidence="2">
    <location>
        <begin position="30"/>
        <end position="114"/>
    </location>
</feature>
<sequence length="235" mass="26687">MEQESPPDNPHSMQTLNDSLSSSLTKLASSSRALPSNKDFHFFNNFNEFKLPIQQISNHSQSLLETLASPTSHSDKPQPFPSRDIDLDTDAYDWLVNYNDEILEKFDVSVHEFQKMRDKGEKMGPDNEGFQLVCGKKKKKEQGVVSGGDAVASEVVVNASSGLKVAVKDKKPKIPFHIPTLRRPQDEFNILVNNANQPFEHVWLQRSEDGTRFVHPLVSIFCYVIRIISHRFCFV</sequence>
<name>A0A1Q3DB75_CEPFO</name>
<dbReference type="GO" id="GO:0071036">
    <property type="term" value="P:nuclear polyadenylation-dependent snoRNA catabolic process"/>
    <property type="evidence" value="ECO:0007669"/>
    <property type="project" value="TreeGrafter"/>
</dbReference>
<dbReference type="EMBL" id="BDDD01005756">
    <property type="protein sequence ID" value="GAV89776.1"/>
    <property type="molecule type" value="Genomic_DNA"/>
</dbReference>
<dbReference type="GO" id="GO:0000467">
    <property type="term" value="P:exonucleolytic trimming to generate mature 3'-end of 5.8S rRNA from tricistronic rRNA transcript (SSU-rRNA, 5.8S rRNA, LSU-rRNA)"/>
    <property type="evidence" value="ECO:0007669"/>
    <property type="project" value="InterPro"/>
</dbReference>
<keyword evidence="4" id="KW-1185">Reference proteome</keyword>
<dbReference type="GO" id="GO:0071039">
    <property type="term" value="P:nuclear polyadenylation-dependent CUT catabolic process"/>
    <property type="evidence" value="ECO:0007669"/>
    <property type="project" value="TreeGrafter"/>
</dbReference>
<evidence type="ECO:0000313" key="4">
    <source>
        <dbReference type="Proteomes" id="UP000187406"/>
    </source>
</evidence>
<dbReference type="InParanoid" id="A0A1Q3DB75"/>
<dbReference type="PANTHER" id="PTHR12124">
    <property type="entry name" value="POLYMYOSITIS/SCLERODERMA AUTOANTIGEN-RELATED"/>
    <property type="match status" value="1"/>
</dbReference>
<dbReference type="OrthoDB" id="1708734at2759"/>